<dbReference type="PANTHER" id="PTHR11071">
    <property type="entry name" value="PEPTIDYL-PROLYL CIS-TRANS ISOMERASE"/>
    <property type="match status" value="1"/>
</dbReference>
<accession>A0A0S1MKI7</accession>
<dbReference type="AlphaFoldDB" id="A0A0S1MKI7"/>
<comment type="similarity">
    <text evidence="3 8">Belongs to the cyclophilin-type PPIase family.</text>
</comment>
<dbReference type="FunFam" id="2.40.100.10:FF:000032">
    <property type="entry name" value="Peptidyl-prolyl cis-trans isomerase"/>
    <property type="match status" value="1"/>
</dbReference>
<dbReference type="GO" id="GO:0006457">
    <property type="term" value="P:protein folding"/>
    <property type="evidence" value="ECO:0007669"/>
    <property type="project" value="InterPro"/>
</dbReference>
<evidence type="ECO:0000256" key="4">
    <source>
        <dbReference type="ARBA" id="ARBA00022946"/>
    </source>
</evidence>
<proteinExistence type="evidence at transcript level"/>
<name>A0A0S1MKI7_PHAPC</name>
<keyword evidence="4" id="KW-0809">Transit peptide</keyword>
<dbReference type="SUPFAM" id="SSF50891">
    <property type="entry name" value="Cyclophilin-like"/>
    <property type="match status" value="1"/>
</dbReference>
<dbReference type="EMBL" id="KT247211">
    <property type="protein sequence ID" value="ALL41300.1"/>
    <property type="molecule type" value="mRNA"/>
</dbReference>
<evidence type="ECO:0000256" key="3">
    <source>
        <dbReference type="ARBA" id="ARBA00007365"/>
    </source>
</evidence>
<comment type="subcellular location">
    <subcellularLocation>
        <location evidence="2">Mitochondrion</location>
    </subcellularLocation>
</comment>
<comment type="function">
    <text evidence="8">PPIases accelerate the folding of proteins. It catalyzes the cis-trans isomerization of proline imidic peptide bonds in oligopeptides.</text>
</comment>
<evidence type="ECO:0000256" key="5">
    <source>
        <dbReference type="ARBA" id="ARBA00023110"/>
    </source>
</evidence>
<dbReference type="PRINTS" id="PR00153">
    <property type="entry name" value="CSAPPISMRASE"/>
</dbReference>
<keyword evidence="5 8" id="KW-0697">Rotamase</keyword>
<organism evidence="10">
    <name type="scientific">Phakopsora pachyrhizi</name>
    <name type="common">Asian soybean rust disease fungus</name>
    <dbReference type="NCBI Taxonomy" id="170000"/>
    <lineage>
        <taxon>Eukaryota</taxon>
        <taxon>Fungi</taxon>
        <taxon>Dikarya</taxon>
        <taxon>Basidiomycota</taxon>
        <taxon>Pucciniomycotina</taxon>
        <taxon>Pucciniomycetes</taxon>
        <taxon>Pucciniales</taxon>
        <taxon>Phakopsoraceae</taxon>
        <taxon>Phakopsora</taxon>
    </lineage>
</organism>
<evidence type="ECO:0000256" key="8">
    <source>
        <dbReference type="RuleBase" id="RU363019"/>
    </source>
</evidence>
<dbReference type="PROSITE" id="PS00170">
    <property type="entry name" value="CSA_PPIASE_1"/>
    <property type="match status" value="1"/>
</dbReference>
<feature type="domain" description="PPIase cyclophilin-type" evidence="9">
    <location>
        <begin position="35"/>
        <end position="191"/>
    </location>
</feature>
<dbReference type="Gene3D" id="2.40.100.10">
    <property type="entry name" value="Cyclophilin-like"/>
    <property type="match status" value="1"/>
</dbReference>
<evidence type="ECO:0000256" key="2">
    <source>
        <dbReference type="ARBA" id="ARBA00004173"/>
    </source>
</evidence>
<keyword evidence="6" id="KW-0496">Mitochondrion</keyword>
<evidence type="ECO:0000313" key="10">
    <source>
        <dbReference type="EMBL" id="ALL41300.1"/>
    </source>
</evidence>
<dbReference type="EC" id="5.2.1.8" evidence="8"/>
<dbReference type="InterPro" id="IPR020892">
    <property type="entry name" value="Cyclophilin-type_PPIase_CS"/>
</dbReference>
<dbReference type="InterPro" id="IPR029000">
    <property type="entry name" value="Cyclophilin-like_dom_sf"/>
</dbReference>
<dbReference type="InterPro" id="IPR002130">
    <property type="entry name" value="Cyclophilin-type_PPIase_dom"/>
</dbReference>
<dbReference type="PANTHER" id="PTHR11071:SF385">
    <property type="entry name" value="PEPTIDYL-PROLYL CIS-TRANS ISOMERASE"/>
    <property type="match status" value="1"/>
</dbReference>
<dbReference type="GO" id="GO:0016018">
    <property type="term" value="F:cyclosporin A binding"/>
    <property type="evidence" value="ECO:0007669"/>
    <property type="project" value="TreeGrafter"/>
</dbReference>
<dbReference type="GO" id="GO:0005739">
    <property type="term" value="C:mitochondrion"/>
    <property type="evidence" value="ECO:0007669"/>
    <property type="project" value="UniProtKB-SubCell"/>
</dbReference>
<reference evidence="10" key="1">
    <citation type="submission" date="2015-07" db="EMBL/GenBank/DDBJ databases">
        <title>Elucidating the P. pachyrhizi secretome and potential effectors.</title>
        <authorList>
            <person name="de Carvalho M.C.C.G."/>
            <person name="Nascimento L.C."/>
            <person name="Darben L.M."/>
            <person name="Polizel-Podanosqui A.M."/>
            <person name="Lopes-Caitar V.S."/>
            <person name="Rocha C.S."/>
            <person name="Qi M."/>
            <person name="Carazolle M."/>
            <person name="Kuwahara M.K."/>
            <person name="Pereira G.A.G."/>
            <person name="Abdelnoor R.V."/>
            <person name="Whitham S.A."/>
            <person name="Marcelino-Guimaraes F.C."/>
        </authorList>
    </citation>
    <scope>NUCLEOTIDE SEQUENCE</scope>
</reference>
<keyword evidence="7 8" id="KW-0413">Isomerase</keyword>
<sequence>MIKGLSSNLSILRKKTLGLSFNSTYSPSAKDLFVFLKVSANGKHLGKIDLRLFNEKLPKTSKNFYELCIGKDGLGYRGSTFHRIIPSFMIQGGDFTKHNGTGGRSIYGESFDDENFLFKHDKAGILSMANAGPNTNGSQFFITTKPTSWLDGNHVVFGEVSAGLEVLKKIESYGSQSGKPSTKITIDDCGAL</sequence>
<dbReference type="InterPro" id="IPR024936">
    <property type="entry name" value="Cyclophilin-type_PPIase"/>
</dbReference>
<evidence type="ECO:0000256" key="1">
    <source>
        <dbReference type="ARBA" id="ARBA00000971"/>
    </source>
</evidence>
<comment type="catalytic activity">
    <reaction evidence="1 8">
        <text>[protein]-peptidylproline (omega=180) = [protein]-peptidylproline (omega=0)</text>
        <dbReference type="Rhea" id="RHEA:16237"/>
        <dbReference type="Rhea" id="RHEA-COMP:10747"/>
        <dbReference type="Rhea" id="RHEA-COMP:10748"/>
        <dbReference type="ChEBI" id="CHEBI:83833"/>
        <dbReference type="ChEBI" id="CHEBI:83834"/>
        <dbReference type="EC" id="5.2.1.8"/>
    </reaction>
</comment>
<protein>
    <recommendedName>
        <fullName evidence="8">Peptidyl-prolyl cis-trans isomerase</fullName>
        <shortName evidence="8">PPIase</shortName>
        <ecNumber evidence="8">5.2.1.8</ecNumber>
    </recommendedName>
</protein>
<evidence type="ECO:0000259" key="9">
    <source>
        <dbReference type="PROSITE" id="PS50072"/>
    </source>
</evidence>
<dbReference type="PROSITE" id="PS50072">
    <property type="entry name" value="CSA_PPIASE_2"/>
    <property type="match status" value="1"/>
</dbReference>
<evidence type="ECO:0000256" key="6">
    <source>
        <dbReference type="ARBA" id="ARBA00023128"/>
    </source>
</evidence>
<dbReference type="OrthoDB" id="193499at2759"/>
<evidence type="ECO:0000256" key="7">
    <source>
        <dbReference type="ARBA" id="ARBA00023235"/>
    </source>
</evidence>
<dbReference type="GO" id="GO:0003755">
    <property type="term" value="F:peptidyl-prolyl cis-trans isomerase activity"/>
    <property type="evidence" value="ECO:0007669"/>
    <property type="project" value="UniProtKB-UniRule"/>
</dbReference>
<dbReference type="PIRSF" id="PIRSF001467">
    <property type="entry name" value="Peptidylpro_ismrse"/>
    <property type="match status" value="1"/>
</dbReference>
<dbReference type="Pfam" id="PF00160">
    <property type="entry name" value="Pro_isomerase"/>
    <property type="match status" value="1"/>
</dbReference>